<sequence length="127" mass="14649">MQLWHFLLLLPVVYCTNFGGQYENERNSRNQSVIYNCTELKNLTTDELRNASLYPSDCRYYCDRRSDAQTIQYGYYDVGNPCTNSSDVFDEENRIKFGTCITSSVTRKTIMKCDLNQPPPLPTASDC</sequence>
<dbReference type="EMBL" id="DQ886780">
    <property type="protein sequence ID" value="ABI52697.1"/>
    <property type="molecule type" value="mRNA"/>
</dbReference>
<accession>Q09JR6</accession>
<proteinExistence type="evidence at transcript level"/>
<reference evidence="2" key="1">
    <citation type="journal article" date="2008" name="Insect Biochem. Mol. Biol.">
        <title>Comparative sialomics between hard and soft ticks: implications for the evolution of blood-feeding behavior.</title>
        <authorList>
            <person name="Mans B.J."/>
            <person name="Andersen J.F."/>
            <person name="Francischetti I.M."/>
            <person name="Valenzuela J.G."/>
            <person name="Schwan T.G."/>
            <person name="Pham V.M."/>
            <person name="Garfield M.K."/>
            <person name="Hammer C.H."/>
            <person name="Ribeiro J.M."/>
        </authorList>
    </citation>
    <scope>NUCLEOTIDE SEQUENCE</scope>
    <source>
        <strain evidence="2">AM-186</strain>
        <tissue evidence="2">Adult salivary gland</tissue>
    </source>
</reference>
<evidence type="ECO:0000313" key="2">
    <source>
        <dbReference type="EMBL" id="ABI52697.1"/>
    </source>
</evidence>
<feature type="chain" id="PRO_5012045369" evidence="1">
    <location>
        <begin position="16"/>
        <end position="127"/>
    </location>
</feature>
<evidence type="ECO:0000256" key="1">
    <source>
        <dbReference type="SAM" id="SignalP"/>
    </source>
</evidence>
<name>Q09JR6_ARGMO</name>
<keyword evidence="1" id="KW-0732">Signal</keyword>
<dbReference type="AlphaFoldDB" id="Q09JR6"/>
<protein>
    <submittedName>
        <fullName evidence="2">7 cysteine domain</fullName>
    </submittedName>
</protein>
<organism evidence="2">
    <name type="scientific">Argas monolakensis</name>
    <name type="common">Mono lake bird tick</name>
    <dbReference type="NCBI Taxonomy" id="34602"/>
    <lineage>
        <taxon>Eukaryota</taxon>
        <taxon>Metazoa</taxon>
        <taxon>Ecdysozoa</taxon>
        <taxon>Arthropoda</taxon>
        <taxon>Chelicerata</taxon>
        <taxon>Arachnida</taxon>
        <taxon>Acari</taxon>
        <taxon>Parasitiformes</taxon>
        <taxon>Ixodida</taxon>
        <taxon>Ixodoidea</taxon>
        <taxon>Argasidae</taxon>
        <taxon>Argasinae</taxon>
        <taxon>Argas</taxon>
    </lineage>
</organism>
<feature type="signal peptide" evidence="1">
    <location>
        <begin position="1"/>
        <end position="15"/>
    </location>
</feature>